<gene>
    <name evidence="3" type="ORF">FN846DRAFT_740937</name>
</gene>
<dbReference type="Proteomes" id="UP000326924">
    <property type="component" value="Unassembled WGS sequence"/>
</dbReference>
<dbReference type="InParanoid" id="A0A5J5EVN3"/>
<organism evidence="3 4">
    <name type="scientific">Sphaerosporella brunnea</name>
    <dbReference type="NCBI Taxonomy" id="1250544"/>
    <lineage>
        <taxon>Eukaryota</taxon>
        <taxon>Fungi</taxon>
        <taxon>Dikarya</taxon>
        <taxon>Ascomycota</taxon>
        <taxon>Pezizomycotina</taxon>
        <taxon>Pezizomycetes</taxon>
        <taxon>Pezizales</taxon>
        <taxon>Pyronemataceae</taxon>
        <taxon>Sphaerosporella</taxon>
    </lineage>
</organism>
<reference evidence="3 4" key="1">
    <citation type="submission" date="2019-09" db="EMBL/GenBank/DDBJ databases">
        <title>Draft genome of the ectomycorrhizal ascomycete Sphaerosporella brunnea.</title>
        <authorList>
            <consortium name="DOE Joint Genome Institute"/>
            <person name="Benucci G.M."/>
            <person name="Marozzi G."/>
            <person name="Antonielli L."/>
            <person name="Sanchez S."/>
            <person name="Marco P."/>
            <person name="Wang X."/>
            <person name="Falini L.B."/>
            <person name="Barry K."/>
            <person name="Haridas S."/>
            <person name="Lipzen A."/>
            <person name="Labutti K."/>
            <person name="Grigoriev I.V."/>
            <person name="Murat C."/>
            <person name="Martin F."/>
            <person name="Albertini E."/>
            <person name="Donnini D."/>
            <person name="Bonito G."/>
        </authorList>
    </citation>
    <scope>NUCLEOTIDE SEQUENCE [LARGE SCALE GENOMIC DNA]</scope>
    <source>
        <strain evidence="3 4">Sb_GMNB300</strain>
    </source>
</reference>
<feature type="region of interest" description="Disordered" evidence="1">
    <location>
        <begin position="32"/>
        <end position="86"/>
    </location>
</feature>
<evidence type="ECO:0000313" key="3">
    <source>
        <dbReference type="EMBL" id="KAA8905549.1"/>
    </source>
</evidence>
<accession>A0A5J5EVN3</accession>
<protein>
    <submittedName>
        <fullName evidence="3">Uncharacterized protein</fullName>
    </submittedName>
</protein>
<sequence length="153" mass="16216">MFNVRMQPTSTMADHLLVLSTALLEFPQALTAATHSPHSPAPPPGANSDKQKESNEQGTKNDPPSHAKPAASPSPPPSPPPSPSSNRCMACVPYAAWCRQVSARADVDVDANTPSSRDLSPGRHACPRTLALLPATFPDPFLPFHLLSPISLL</sequence>
<dbReference type="EMBL" id="VXIS01000098">
    <property type="protein sequence ID" value="KAA8905549.1"/>
    <property type="molecule type" value="Genomic_DNA"/>
</dbReference>
<name>A0A5J5EVN3_9PEZI</name>
<evidence type="ECO:0000256" key="2">
    <source>
        <dbReference type="SAM" id="SignalP"/>
    </source>
</evidence>
<feature type="chain" id="PRO_5023823999" evidence="2">
    <location>
        <begin position="33"/>
        <end position="153"/>
    </location>
</feature>
<keyword evidence="2" id="KW-0732">Signal</keyword>
<dbReference type="AlphaFoldDB" id="A0A5J5EVN3"/>
<proteinExistence type="predicted"/>
<comment type="caution">
    <text evidence="3">The sequence shown here is derived from an EMBL/GenBank/DDBJ whole genome shotgun (WGS) entry which is preliminary data.</text>
</comment>
<feature type="compositionally biased region" description="Pro residues" evidence="1">
    <location>
        <begin position="72"/>
        <end position="83"/>
    </location>
</feature>
<evidence type="ECO:0000313" key="4">
    <source>
        <dbReference type="Proteomes" id="UP000326924"/>
    </source>
</evidence>
<feature type="signal peptide" evidence="2">
    <location>
        <begin position="1"/>
        <end position="32"/>
    </location>
</feature>
<keyword evidence="4" id="KW-1185">Reference proteome</keyword>
<evidence type="ECO:0000256" key="1">
    <source>
        <dbReference type="SAM" id="MobiDB-lite"/>
    </source>
</evidence>